<dbReference type="Pfam" id="PF00400">
    <property type="entry name" value="WD40"/>
    <property type="match status" value="2"/>
</dbReference>
<comment type="caution">
    <text evidence="5">The sequence shown here is derived from an EMBL/GenBank/DDBJ whole genome shotgun (WGS) entry which is preliminary data.</text>
</comment>
<dbReference type="SMART" id="SM00320">
    <property type="entry name" value="WD40"/>
    <property type="match status" value="4"/>
</dbReference>
<dbReference type="Gene3D" id="3.30.1520.10">
    <property type="entry name" value="Phox-like domain"/>
    <property type="match status" value="1"/>
</dbReference>
<feature type="domain" description="PX" evidence="4">
    <location>
        <begin position="1"/>
        <end position="113"/>
    </location>
</feature>
<feature type="repeat" description="WD" evidence="3">
    <location>
        <begin position="407"/>
        <end position="440"/>
    </location>
</feature>
<evidence type="ECO:0000313" key="6">
    <source>
        <dbReference type="Proteomes" id="UP001162131"/>
    </source>
</evidence>
<dbReference type="InterPro" id="IPR045227">
    <property type="entry name" value="WDR18/Ipi3/RID3"/>
</dbReference>
<dbReference type="PROSITE" id="PS50294">
    <property type="entry name" value="WD_REPEATS_REGION"/>
    <property type="match status" value="1"/>
</dbReference>
<dbReference type="GO" id="GO:0035091">
    <property type="term" value="F:phosphatidylinositol binding"/>
    <property type="evidence" value="ECO:0007669"/>
    <property type="project" value="InterPro"/>
</dbReference>
<evidence type="ECO:0000256" key="2">
    <source>
        <dbReference type="ARBA" id="ARBA00022737"/>
    </source>
</evidence>
<protein>
    <recommendedName>
        <fullName evidence="4">PX domain-containing protein</fullName>
    </recommendedName>
</protein>
<dbReference type="PANTHER" id="PTHR18763:SF0">
    <property type="entry name" value="WD REPEAT-CONTAINING PROTEIN 18"/>
    <property type="match status" value="1"/>
</dbReference>
<organism evidence="5 6">
    <name type="scientific">Blepharisma stoltei</name>
    <dbReference type="NCBI Taxonomy" id="1481888"/>
    <lineage>
        <taxon>Eukaryota</taxon>
        <taxon>Sar</taxon>
        <taxon>Alveolata</taxon>
        <taxon>Ciliophora</taxon>
        <taxon>Postciliodesmatophora</taxon>
        <taxon>Heterotrichea</taxon>
        <taxon>Heterotrichida</taxon>
        <taxon>Blepharismidae</taxon>
        <taxon>Blepharisma</taxon>
    </lineage>
</organism>
<dbReference type="PROSITE" id="PS50195">
    <property type="entry name" value="PX"/>
    <property type="match status" value="1"/>
</dbReference>
<accession>A0AAU9IUX2</accession>
<dbReference type="InterPro" id="IPR015943">
    <property type="entry name" value="WD40/YVTN_repeat-like_dom_sf"/>
</dbReference>
<evidence type="ECO:0000313" key="5">
    <source>
        <dbReference type="EMBL" id="CAG9316903.1"/>
    </source>
</evidence>
<dbReference type="GO" id="GO:0006364">
    <property type="term" value="P:rRNA processing"/>
    <property type="evidence" value="ECO:0007669"/>
    <property type="project" value="TreeGrafter"/>
</dbReference>
<dbReference type="Pfam" id="PF00787">
    <property type="entry name" value="PX"/>
    <property type="match status" value="1"/>
</dbReference>
<dbReference type="InterPro" id="IPR036871">
    <property type="entry name" value="PX_dom_sf"/>
</dbReference>
<evidence type="ECO:0000256" key="1">
    <source>
        <dbReference type="ARBA" id="ARBA00022574"/>
    </source>
</evidence>
<dbReference type="Proteomes" id="UP001162131">
    <property type="component" value="Unassembled WGS sequence"/>
</dbReference>
<dbReference type="GO" id="GO:0006261">
    <property type="term" value="P:DNA-templated DNA replication"/>
    <property type="evidence" value="ECO:0007669"/>
    <property type="project" value="TreeGrafter"/>
</dbReference>
<dbReference type="InterPro" id="IPR036322">
    <property type="entry name" value="WD40_repeat_dom_sf"/>
</dbReference>
<keyword evidence="6" id="KW-1185">Reference proteome</keyword>
<dbReference type="AlphaFoldDB" id="A0AAU9IUX2"/>
<dbReference type="Gene3D" id="2.130.10.10">
    <property type="entry name" value="YVTN repeat-like/Quinoprotein amine dehydrogenase"/>
    <property type="match status" value="2"/>
</dbReference>
<reference evidence="5" key="1">
    <citation type="submission" date="2021-09" db="EMBL/GenBank/DDBJ databases">
        <authorList>
            <consortium name="AG Swart"/>
            <person name="Singh M."/>
            <person name="Singh A."/>
            <person name="Seah K."/>
            <person name="Emmerich C."/>
        </authorList>
    </citation>
    <scope>NUCLEOTIDE SEQUENCE</scope>
    <source>
        <strain evidence="5">ATCC30299</strain>
    </source>
</reference>
<dbReference type="SMART" id="SM00312">
    <property type="entry name" value="PX"/>
    <property type="match status" value="1"/>
</dbReference>
<dbReference type="PROSITE" id="PS50082">
    <property type="entry name" value="WD_REPEATS_2"/>
    <property type="match status" value="1"/>
</dbReference>
<dbReference type="SUPFAM" id="SSF64268">
    <property type="entry name" value="PX domain"/>
    <property type="match status" value="1"/>
</dbReference>
<dbReference type="EMBL" id="CAJZBQ010000017">
    <property type="protein sequence ID" value="CAG9316903.1"/>
    <property type="molecule type" value="Genomic_DNA"/>
</dbReference>
<dbReference type="GO" id="GO:0005656">
    <property type="term" value="C:nuclear pre-replicative complex"/>
    <property type="evidence" value="ECO:0007669"/>
    <property type="project" value="TreeGrafter"/>
</dbReference>
<keyword evidence="2" id="KW-0677">Repeat</keyword>
<keyword evidence="1 3" id="KW-0853">WD repeat</keyword>
<dbReference type="CDD" id="cd06093">
    <property type="entry name" value="PX_domain"/>
    <property type="match status" value="1"/>
</dbReference>
<dbReference type="InterPro" id="IPR001680">
    <property type="entry name" value="WD40_rpt"/>
</dbReference>
<dbReference type="PANTHER" id="PTHR18763">
    <property type="entry name" value="WD-REPEAT PROTEIN 18"/>
    <property type="match status" value="1"/>
</dbReference>
<evidence type="ECO:0000256" key="3">
    <source>
        <dbReference type="PROSITE-ProRule" id="PRU00221"/>
    </source>
</evidence>
<dbReference type="SUPFAM" id="SSF50978">
    <property type="entry name" value="WD40 repeat-like"/>
    <property type="match status" value="1"/>
</dbReference>
<evidence type="ECO:0000259" key="4">
    <source>
        <dbReference type="PROSITE" id="PS50195"/>
    </source>
</evidence>
<name>A0AAU9IUX2_9CILI</name>
<proteinExistence type="predicted"/>
<sequence>MELGVFGATIDRHYESPDHVIFYVIKVWHTLSKISWTVDKRYSQFDAFHKDLLKKFPGIPQLPKKTLWKKYSNSFLNNRQQGINEFLQGILSRQDIAESEEIKKFLQLDQFIPKPRFNAPELISKLDTEGKPISLTIFKSLLFVCSKLKGNFQQKSEESSLEEDEKNAINGAVTLMNSRQGYIYNESWKIPFATEVTCMSWNEHLDILSIGTEEGIIFCYRARTDIGCTQYDDYCTLTNHNKNIIGIVVNHTNSTLYSCSEDNKLISVLLNEEINEIAEAEFPGIPVSAVSDFSASKILIATKSNGILIFDVASLTPIFIQNINTNIEIISMNICLNGNFFIGTGNSELNIYQKAEGNNFELQQSIKARTLLSVMIYANSRDEIFGGNSEGVLHIWNFTTGVLSFTWKAHESAILCLNYIENEDVLLSSAENGEIKVWRLPKLTKDPSFYDRGKFKAEVIFQT</sequence>
<dbReference type="InterPro" id="IPR001683">
    <property type="entry name" value="PX_dom"/>
</dbReference>
<dbReference type="GO" id="GO:0120330">
    <property type="term" value="C:rixosome complex"/>
    <property type="evidence" value="ECO:0007669"/>
    <property type="project" value="TreeGrafter"/>
</dbReference>
<gene>
    <name evidence="5" type="ORF">BSTOLATCC_MIC17535</name>
</gene>